<dbReference type="AlphaFoldDB" id="A0AAN9KV81"/>
<name>A0AAN9KV81_CANGL</name>
<organism evidence="1 2">
    <name type="scientific">Canavalia gladiata</name>
    <name type="common">Sword bean</name>
    <name type="synonym">Dolichos gladiatus</name>
    <dbReference type="NCBI Taxonomy" id="3824"/>
    <lineage>
        <taxon>Eukaryota</taxon>
        <taxon>Viridiplantae</taxon>
        <taxon>Streptophyta</taxon>
        <taxon>Embryophyta</taxon>
        <taxon>Tracheophyta</taxon>
        <taxon>Spermatophyta</taxon>
        <taxon>Magnoliopsida</taxon>
        <taxon>eudicotyledons</taxon>
        <taxon>Gunneridae</taxon>
        <taxon>Pentapetalae</taxon>
        <taxon>rosids</taxon>
        <taxon>fabids</taxon>
        <taxon>Fabales</taxon>
        <taxon>Fabaceae</taxon>
        <taxon>Papilionoideae</taxon>
        <taxon>50 kb inversion clade</taxon>
        <taxon>NPAAA clade</taxon>
        <taxon>indigoferoid/millettioid clade</taxon>
        <taxon>Phaseoleae</taxon>
        <taxon>Canavalia</taxon>
    </lineage>
</organism>
<reference evidence="1 2" key="1">
    <citation type="submission" date="2024-01" db="EMBL/GenBank/DDBJ databases">
        <title>The genomes of 5 underutilized Papilionoideae crops provide insights into root nodulation and disease resistanc.</title>
        <authorList>
            <person name="Jiang F."/>
        </authorList>
    </citation>
    <scope>NUCLEOTIDE SEQUENCE [LARGE SCALE GENOMIC DNA]</scope>
    <source>
        <strain evidence="1">LVBAO_FW01</strain>
        <tissue evidence="1">Leaves</tissue>
    </source>
</reference>
<dbReference type="Proteomes" id="UP001367508">
    <property type="component" value="Unassembled WGS sequence"/>
</dbReference>
<evidence type="ECO:0000313" key="1">
    <source>
        <dbReference type="EMBL" id="KAK7324222.1"/>
    </source>
</evidence>
<accession>A0AAN9KV81</accession>
<dbReference type="EMBL" id="JAYMYQ010000006">
    <property type="protein sequence ID" value="KAK7324222.1"/>
    <property type="molecule type" value="Genomic_DNA"/>
</dbReference>
<comment type="caution">
    <text evidence="1">The sequence shown here is derived from an EMBL/GenBank/DDBJ whole genome shotgun (WGS) entry which is preliminary data.</text>
</comment>
<sequence>MMATIEDYDSTPDAELHHGALDQEKALGHVVALFLSRNRLSYYQIQSPLVSQASWKVNPNETKALQNETTTSPEIVSLHIFWLSLPQASNFLLQLLGDFRIQFLIQLPQLHPFWHLCGIALEIYGSGTALSKENQVPLGPINSGPIEWRRKREGRRKIDFIQGSRCHVHTSCDEFRIDDIASKKIRNIHALVHFLIQGHIGGDETVSFFDKLEYPRNQFLLMKSCEKLSDLGIKGASSIKRLGVCTYGGVLELKNPYPWRR</sequence>
<evidence type="ECO:0000313" key="2">
    <source>
        <dbReference type="Proteomes" id="UP001367508"/>
    </source>
</evidence>
<gene>
    <name evidence="1" type="ORF">VNO77_27751</name>
</gene>
<protein>
    <submittedName>
        <fullName evidence="1">Uncharacterized protein</fullName>
    </submittedName>
</protein>
<proteinExistence type="predicted"/>
<keyword evidence="2" id="KW-1185">Reference proteome</keyword>